<evidence type="ECO:0000313" key="1">
    <source>
        <dbReference type="EMBL" id="CDH58119.1"/>
    </source>
</evidence>
<accession>A0A068S771</accession>
<keyword evidence="2" id="KW-1185">Reference proteome</keyword>
<reference evidence="1" key="1">
    <citation type="submission" date="2013-08" db="EMBL/GenBank/DDBJ databases">
        <title>Gene expansion shapes genome architecture in the human pathogen Lichtheimia corymbifera: an evolutionary genomics analysis in the ancient terrestrial Mucorales (Mucoromycotina).</title>
        <authorList>
            <person name="Schwartze V.U."/>
            <person name="Winter S."/>
            <person name="Shelest E."/>
            <person name="Marcet-Houben M."/>
            <person name="Horn F."/>
            <person name="Wehner S."/>
            <person name="Hoffmann K."/>
            <person name="Riege K."/>
            <person name="Sammeth M."/>
            <person name="Nowrousian M."/>
            <person name="Valiante V."/>
            <person name="Linde J."/>
            <person name="Jacobsen I.D."/>
            <person name="Marz M."/>
            <person name="Brakhage A.A."/>
            <person name="Gabaldon T."/>
            <person name="Bocker S."/>
            <person name="Voigt K."/>
        </authorList>
    </citation>
    <scope>NUCLEOTIDE SEQUENCE [LARGE SCALE GENOMIC DNA]</scope>
    <source>
        <strain evidence="1">FSU 9682</strain>
    </source>
</reference>
<name>A0A068S771_9FUNG</name>
<gene>
    <name evidence="1" type="ORF">LCOR_08997.1</name>
</gene>
<sequence>MSNRLPLTIQLQESQQHLLWQPSVSSSTNTHHQHYQTTTRGSVFGCQVIHQVQCPKAYIIHQCYVSCLIWYLVKLHSTSCNTDIYTSTCLWIRDGNCDDDYWINLRGQR</sequence>
<evidence type="ECO:0000313" key="2">
    <source>
        <dbReference type="Proteomes" id="UP000027586"/>
    </source>
</evidence>
<dbReference type="VEuPathDB" id="FungiDB:LCOR_08997.1"/>
<dbReference type="Proteomes" id="UP000027586">
    <property type="component" value="Unassembled WGS sequence"/>
</dbReference>
<comment type="caution">
    <text evidence="1">The sequence shown here is derived from an EMBL/GenBank/DDBJ whole genome shotgun (WGS) entry which is preliminary data.</text>
</comment>
<protein>
    <submittedName>
        <fullName evidence="1">Uncharacterized protein</fullName>
    </submittedName>
</protein>
<organism evidence="1 2">
    <name type="scientific">Lichtheimia corymbifera JMRC:FSU:9682</name>
    <dbReference type="NCBI Taxonomy" id="1263082"/>
    <lineage>
        <taxon>Eukaryota</taxon>
        <taxon>Fungi</taxon>
        <taxon>Fungi incertae sedis</taxon>
        <taxon>Mucoromycota</taxon>
        <taxon>Mucoromycotina</taxon>
        <taxon>Mucoromycetes</taxon>
        <taxon>Mucorales</taxon>
        <taxon>Lichtheimiaceae</taxon>
        <taxon>Lichtheimia</taxon>
    </lineage>
</organism>
<proteinExistence type="predicted"/>
<dbReference type="AlphaFoldDB" id="A0A068S771"/>
<dbReference type="EMBL" id="CBTN010000053">
    <property type="protein sequence ID" value="CDH58119.1"/>
    <property type="molecule type" value="Genomic_DNA"/>
</dbReference>